<feature type="compositionally biased region" description="Acidic residues" evidence="11">
    <location>
        <begin position="587"/>
        <end position="602"/>
    </location>
</feature>
<evidence type="ECO:0000256" key="1">
    <source>
        <dbReference type="ARBA" id="ARBA00004123"/>
    </source>
</evidence>
<evidence type="ECO:0000256" key="7">
    <source>
        <dbReference type="ARBA" id="ARBA00023242"/>
    </source>
</evidence>
<dbReference type="EMBL" id="VWPQ01000452">
    <property type="protein sequence ID" value="NXY41254.1"/>
    <property type="molecule type" value="Genomic_DNA"/>
</dbReference>
<comment type="subcellular location">
    <subcellularLocation>
        <location evidence="1">Nucleus</location>
    </subcellularLocation>
</comment>
<keyword evidence="4" id="KW-0805">Transcription regulation</keyword>
<dbReference type="InterPro" id="IPR016024">
    <property type="entry name" value="ARM-type_fold"/>
</dbReference>
<evidence type="ECO:0000256" key="2">
    <source>
        <dbReference type="ARBA" id="ARBA00007797"/>
    </source>
</evidence>
<evidence type="ECO:0000256" key="6">
    <source>
        <dbReference type="ARBA" id="ARBA00023163"/>
    </source>
</evidence>
<evidence type="ECO:0000256" key="10">
    <source>
        <dbReference type="ARBA" id="ARBA00073389"/>
    </source>
</evidence>
<keyword evidence="3" id="KW-0597">Phosphoprotein</keyword>
<proteinExistence type="inferred from homology"/>
<dbReference type="Proteomes" id="UP000519239">
    <property type="component" value="Unassembled WGS sequence"/>
</dbReference>
<evidence type="ECO:0000313" key="14">
    <source>
        <dbReference type="Proteomes" id="UP000519239"/>
    </source>
</evidence>
<comment type="similarity">
    <text evidence="2">Belongs to the CBF/MAK21 family.</text>
</comment>
<evidence type="ECO:0000256" key="9">
    <source>
        <dbReference type="ARBA" id="ARBA00058879"/>
    </source>
</evidence>
<evidence type="ECO:0000256" key="8">
    <source>
        <dbReference type="ARBA" id="ARBA00031941"/>
    </source>
</evidence>
<feature type="region of interest" description="Disordered" evidence="11">
    <location>
        <begin position="829"/>
        <end position="924"/>
    </location>
</feature>
<evidence type="ECO:0000313" key="13">
    <source>
        <dbReference type="EMBL" id="NXY41254.1"/>
    </source>
</evidence>
<feature type="region of interest" description="Disordered" evidence="11">
    <location>
        <begin position="587"/>
        <end position="632"/>
    </location>
</feature>
<reference evidence="13 14" key="1">
    <citation type="submission" date="2019-09" db="EMBL/GenBank/DDBJ databases">
        <title>Bird 10,000 Genomes (B10K) Project - Family phase.</title>
        <authorList>
            <person name="Zhang G."/>
        </authorList>
    </citation>
    <scope>NUCLEOTIDE SEQUENCE [LARGE SCALE GENOMIC DNA]</scope>
    <source>
        <strain evidence="13">B10K-CU-031-02</strain>
        <tissue evidence="13">Muscle</tissue>
    </source>
</reference>
<evidence type="ECO:0000256" key="3">
    <source>
        <dbReference type="ARBA" id="ARBA00022553"/>
    </source>
</evidence>
<evidence type="ECO:0000256" key="5">
    <source>
        <dbReference type="ARBA" id="ARBA00023159"/>
    </source>
</evidence>
<feature type="compositionally biased region" description="Acidic residues" evidence="11">
    <location>
        <begin position="787"/>
        <end position="798"/>
    </location>
</feature>
<feature type="compositionally biased region" description="Polar residues" evidence="11">
    <location>
        <begin position="620"/>
        <end position="632"/>
    </location>
</feature>
<feature type="non-terminal residue" evidence="13">
    <location>
        <position position="1006"/>
    </location>
</feature>
<comment type="caution">
    <text evidence="13">The sequence shown here is derived from an EMBL/GenBank/DDBJ whole genome shotgun (WGS) entry which is preliminary data.</text>
</comment>
<evidence type="ECO:0000259" key="12">
    <source>
        <dbReference type="Pfam" id="PF03914"/>
    </source>
</evidence>
<protein>
    <recommendedName>
        <fullName evidence="10">CCAAT/enhancer-binding protein zeta</fullName>
    </recommendedName>
    <alternativeName>
        <fullName evidence="8">CCAAT-box-binding transcription factor</fullName>
    </alternativeName>
</protein>
<dbReference type="PANTHER" id="PTHR12048">
    <property type="entry name" value="CCAAT-BINDING FACTOR-RELATED"/>
    <property type="match status" value="1"/>
</dbReference>
<feature type="region of interest" description="Disordered" evidence="11">
    <location>
        <begin position="779"/>
        <end position="798"/>
    </location>
</feature>
<dbReference type="SUPFAM" id="SSF48371">
    <property type="entry name" value="ARM repeat"/>
    <property type="match status" value="1"/>
</dbReference>
<feature type="domain" description="CCAAT-binding factor" evidence="12">
    <location>
        <begin position="480"/>
        <end position="685"/>
    </location>
</feature>
<keyword evidence="14" id="KW-1185">Reference proteome</keyword>
<comment type="function">
    <text evidence="9">Stimulates transcription from the HSP70 promoter.</text>
</comment>
<feature type="compositionally biased region" description="Basic and acidic residues" evidence="11">
    <location>
        <begin position="603"/>
        <end position="619"/>
    </location>
</feature>
<dbReference type="GO" id="GO:0005634">
    <property type="term" value="C:nucleus"/>
    <property type="evidence" value="ECO:0007669"/>
    <property type="project" value="UniProtKB-SubCell"/>
</dbReference>
<gene>
    <name evidence="13" type="primary">Cebpz</name>
    <name evidence="13" type="ORF">CEUAER_R05393</name>
</gene>
<dbReference type="AlphaFoldDB" id="A0A7L4JJY4"/>
<dbReference type="InterPro" id="IPR005612">
    <property type="entry name" value="CCAAT-binding_factor"/>
</dbReference>
<dbReference type="FunFam" id="1.25.10.10:FF:000805">
    <property type="entry name" value="Similar to transcription factor CBF/MAK21"/>
    <property type="match status" value="1"/>
</dbReference>
<evidence type="ECO:0000256" key="11">
    <source>
        <dbReference type="SAM" id="MobiDB-lite"/>
    </source>
</evidence>
<feature type="region of interest" description="Disordered" evidence="11">
    <location>
        <begin position="53"/>
        <end position="113"/>
    </location>
</feature>
<feature type="compositionally biased region" description="Basic and acidic residues" evidence="11">
    <location>
        <begin position="83"/>
        <end position="98"/>
    </location>
</feature>
<keyword evidence="5" id="KW-0010">Activator</keyword>
<accession>A0A7L4JJY4</accession>
<dbReference type="InterPro" id="IPR040155">
    <property type="entry name" value="CEBPZ/Mak21-like"/>
</dbReference>
<dbReference type="Pfam" id="PF03914">
    <property type="entry name" value="CBF"/>
    <property type="match status" value="1"/>
</dbReference>
<feature type="compositionally biased region" description="Basic and acidic residues" evidence="11">
    <location>
        <begin position="61"/>
        <end position="70"/>
    </location>
</feature>
<dbReference type="OrthoDB" id="28947at2759"/>
<evidence type="ECO:0000256" key="4">
    <source>
        <dbReference type="ARBA" id="ARBA00023015"/>
    </source>
</evidence>
<keyword evidence="6" id="KW-0804">Transcription</keyword>
<feature type="non-terminal residue" evidence="13">
    <location>
        <position position="1"/>
    </location>
</feature>
<dbReference type="PANTHER" id="PTHR12048:SF0">
    <property type="entry name" value="CCAAT_ENHANCER-BINDING PROTEIN ZETA"/>
    <property type="match status" value="1"/>
</dbReference>
<organism evidence="13 14">
    <name type="scientific">Ceuthmochares aereus</name>
    <dbReference type="NCBI Taxonomy" id="1961834"/>
    <lineage>
        <taxon>Eukaryota</taxon>
        <taxon>Metazoa</taxon>
        <taxon>Chordata</taxon>
        <taxon>Craniata</taxon>
        <taxon>Vertebrata</taxon>
        <taxon>Euteleostomi</taxon>
        <taxon>Archelosauria</taxon>
        <taxon>Archosauria</taxon>
        <taxon>Dinosauria</taxon>
        <taxon>Saurischia</taxon>
        <taxon>Theropoda</taxon>
        <taxon>Coelurosauria</taxon>
        <taxon>Aves</taxon>
        <taxon>Neognathae</taxon>
        <taxon>Neoaves</taxon>
        <taxon>Otidimorphae</taxon>
        <taxon>Cuculiformes</taxon>
        <taxon>Cuculidae</taxon>
        <taxon>Ceuthmochares</taxon>
    </lineage>
</organism>
<keyword evidence="7" id="KW-0539">Nucleus</keyword>
<name>A0A7L4JJY4_9AVES</name>
<sequence>QDYVMLCAVDEAEEIVDGGKKDAIDDLKEGELEAFVSSLGLGKYAKSCLVVEEEEDGGGDSQEKEELPKKEKNKKKANSPLLEGKKETKIKEKGSSVKDRKKKQARSDQDQHLSAMKEKLVEDFEFHARQVILVKPGGKWYDLEYTNEFSSEPQNQTLLTKYKALAEKLYHHEADLFKNKTDYQKGASSAWMKTVVSSGTLADRMAAMTLLIQDSAVHSLQFIENLVNLIKKKGSRQQSLMALDTFKELLISDLLPDNRKLWSFSQRPFNNIEKMSSGNRDSRDRRLVLWYFEHHLKLQVAEFVQALETLSHDSLMAMKSRALAVAHELLCNKPEQEKVLLIQLVNKLGDPQNKIATKASYLLETLLHKHPNMKGVVCSEVERLLYRSNINVKTQYYAICFLNQIVLSHEESTLANKLITLYFGFFRNCIKKKDVESKMLSALLCGVNRAYPYAETGDEKVKEQMDTLFKVLHLVNFGTSVQALMLLFQVMDSQQTVSDRYYAALYKKLLDPALATCSKPSMFLNLIYKSLKADVVLRRVKAFVKRLLQVTCGQMPPFICGTLYLLSELLKVKPELRVQLQDHVESDDEECFKDQEEEEEGEEKFVDADKEGGQKEKSTTENSAKTNKSNATASWVHHLNMGGRKNGALYDPMHRSPLYCGAESTSLWELKKLSEHFHPSVALFAKTILEGDHIQYSGDPLQDFTLMRFLDRFVYRNPKLHKGKENTSSVVMQPKKKQFMKDMHSLAVNSKEFRAKDESKIPVDEVFFHRFYSKFDKKREKQRRQDDEESVEDVDDDEFERALDTLEAADNAIDVGQDDLDFASNIQKTTKGGKKGAESSADWEDSDDEDEFSDLDDEEVSLGSMEEDFEEDMDEEGGVFMDVSDDDNSQDVNSVGKKGKRKKDRNFVGSLEGSSRGKKRKLKDASIRASAEEFGYLLDENAGSKFDNIGMNAMANRDNANVKQIQWEIERDKWLHNRDVKSIIKRKKQFRHRGLKNKYKGKKLKR</sequence>
<feature type="compositionally biased region" description="Acidic residues" evidence="11">
    <location>
        <begin position="841"/>
        <end position="889"/>
    </location>
</feature>